<dbReference type="Pfam" id="PF13649">
    <property type="entry name" value="Methyltransf_25"/>
    <property type="match status" value="1"/>
</dbReference>
<organism evidence="2 3">
    <name type="scientific">Sphaerisporangium corydalis</name>
    <dbReference type="NCBI Taxonomy" id="1441875"/>
    <lineage>
        <taxon>Bacteria</taxon>
        <taxon>Bacillati</taxon>
        <taxon>Actinomycetota</taxon>
        <taxon>Actinomycetes</taxon>
        <taxon>Streptosporangiales</taxon>
        <taxon>Streptosporangiaceae</taxon>
        <taxon>Sphaerisporangium</taxon>
    </lineage>
</organism>
<dbReference type="InterPro" id="IPR050508">
    <property type="entry name" value="Methyltransf_Superfamily"/>
</dbReference>
<keyword evidence="2" id="KW-0808">Transferase</keyword>
<dbReference type="Gene3D" id="3.40.50.150">
    <property type="entry name" value="Vaccinia Virus protein VP39"/>
    <property type="match status" value="1"/>
</dbReference>
<evidence type="ECO:0000313" key="3">
    <source>
        <dbReference type="Proteomes" id="UP001595891"/>
    </source>
</evidence>
<dbReference type="GO" id="GO:0032259">
    <property type="term" value="P:methylation"/>
    <property type="evidence" value="ECO:0007669"/>
    <property type="project" value="UniProtKB-KW"/>
</dbReference>
<dbReference type="InterPro" id="IPR041698">
    <property type="entry name" value="Methyltransf_25"/>
</dbReference>
<proteinExistence type="predicted"/>
<sequence length="243" mass="26616">MTRGPVMLFDTEHAQLFDQVYTTRGKDYAAEAEILTRLIRDRKPDARSLLDVACGTGEHLRAFKGLFSDVAGLDFTPAMREQAAAKLPGTPIHAGDMSDFELGRTFDAVVCLMSSINFLPLSRMRAAVARMAGHLAPGGVLVVEPWYLPEKIRDRTVIGDVVQVGDGVTIARVSHGLRRDGRHHLDTHFIVADAGGIRHFSDVQVLGIFTREEYESAFAEAGCEVEYDGHGLSGRGLLVAVRR</sequence>
<reference evidence="3" key="1">
    <citation type="journal article" date="2019" name="Int. J. Syst. Evol. Microbiol.">
        <title>The Global Catalogue of Microorganisms (GCM) 10K type strain sequencing project: providing services to taxonomists for standard genome sequencing and annotation.</title>
        <authorList>
            <consortium name="The Broad Institute Genomics Platform"/>
            <consortium name="The Broad Institute Genome Sequencing Center for Infectious Disease"/>
            <person name="Wu L."/>
            <person name="Ma J."/>
        </authorList>
    </citation>
    <scope>NUCLEOTIDE SEQUENCE [LARGE SCALE GENOMIC DNA]</scope>
    <source>
        <strain evidence="3">CCUG 49560</strain>
    </source>
</reference>
<comment type="caution">
    <text evidence="2">The sequence shown here is derived from an EMBL/GenBank/DDBJ whole genome shotgun (WGS) entry which is preliminary data.</text>
</comment>
<gene>
    <name evidence="2" type="ORF">ACFO8L_13505</name>
</gene>
<dbReference type="PANTHER" id="PTHR42912:SF80">
    <property type="entry name" value="METHYLTRANSFERASE DOMAIN-CONTAINING PROTEIN"/>
    <property type="match status" value="1"/>
</dbReference>
<dbReference type="EMBL" id="JBHSFN010000007">
    <property type="protein sequence ID" value="MFC4587103.1"/>
    <property type="molecule type" value="Genomic_DNA"/>
</dbReference>
<accession>A0ABV9ECP0</accession>
<dbReference type="CDD" id="cd02440">
    <property type="entry name" value="AdoMet_MTases"/>
    <property type="match status" value="1"/>
</dbReference>
<dbReference type="SUPFAM" id="SSF53335">
    <property type="entry name" value="S-adenosyl-L-methionine-dependent methyltransferases"/>
    <property type="match status" value="1"/>
</dbReference>
<dbReference type="InterPro" id="IPR029063">
    <property type="entry name" value="SAM-dependent_MTases_sf"/>
</dbReference>
<evidence type="ECO:0000313" key="2">
    <source>
        <dbReference type="EMBL" id="MFC4587103.1"/>
    </source>
</evidence>
<dbReference type="GO" id="GO:0008168">
    <property type="term" value="F:methyltransferase activity"/>
    <property type="evidence" value="ECO:0007669"/>
    <property type="project" value="UniProtKB-KW"/>
</dbReference>
<keyword evidence="2" id="KW-0489">Methyltransferase</keyword>
<dbReference type="RefSeq" id="WP_262844570.1">
    <property type="nucleotide sequence ID" value="NZ_JANZYP010000030.1"/>
</dbReference>
<keyword evidence="3" id="KW-1185">Reference proteome</keyword>
<feature type="domain" description="Methyltransferase" evidence="1">
    <location>
        <begin position="50"/>
        <end position="139"/>
    </location>
</feature>
<dbReference type="Gene3D" id="2.20.130.10">
    <property type="entry name" value="CAC2371-like domains"/>
    <property type="match status" value="1"/>
</dbReference>
<evidence type="ECO:0000259" key="1">
    <source>
        <dbReference type="Pfam" id="PF13649"/>
    </source>
</evidence>
<protein>
    <submittedName>
        <fullName evidence="2">Class I SAM-dependent methyltransferase</fullName>
    </submittedName>
</protein>
<dbReference type="PANTHER" id="PTHR42912">
    <property type="entry name" value="METHYLTRANSFERASE"/>
    <property type="match status" value="1"/>
</dbReference>
<name>A0ABV9ECP0_9ACTN</name>
<dbReference type="Proteomes" id="UP001595891">
    <property type="component" value="Unassembled WGS sequence"/>
</dbReference>